<protein>
    <submittedName>
        <fullName evidence="1">Uncharacterized protein</fullName>
    </submittedName>
</protein>
<gene>
    <name evidence="1" type="ORF">SAMN05421856_107198</name>
</gene>
<organism evidence="1 2">
    <name type="scientific">Chryseobacterium taichungense</name>
    <dbReference type="NCBI Taxonomy" id="295069"/>
    <lineage>
        <taxon>Bacteria</taxon>
        <taxon>Pseudomonadati</taxon>
        <taxon>Bacteroidota</taxon>
        <taxon>Flavobacteriia</taxon>
        <taxon>Flavobacteriales</taxon>
        <taxon>Weeksellaceae</taxon>
        <taxon>Chryseobacterium group</taxon>
        <taxon>Chryseobacterium</taxon>
    </lineage>
</organism>
<dbReference type="Proteomes" id="UP000199450">
    <property type="component" value="Unassembled WGS sequence"/>
</dbReference>
<accession>A0A1H8BTD7</accession>
<proteinExistence type="predicted"/>
<dbReference type="AlphaFoldDB" id="A0A1H8BTD7"/>
<reference evidence="2" key="1">
    <citation type="submission" date="2016-10" db="EMBL/GenBank/DDBJ databases">
        <authorList>
            <person name="Varghese N."/>
            <person name="Submissions S."/>
        </authorList>
    </citation>
    <scope>NUCLEOTIDE SEQUENCE [LARGE SCALE GENOMIC DNA]</scope>
    <source>
        <strain evidence="2">DSM 17453</strain>
    </source>
</reference>
<sequence length="56" mass="6706">MILHENHDVQNYGIFMKFSVLKNVRLFTIYTTALRLKWFIVNKIPVKVSPVLIFLR</sequence>
<name>A0A1H8BTD7_9FLAO</name>
<evidence type="ECO:0000313" key="1">
    <source>
        <dbReference type="EMBL" id="SEM86125.1"/>
    </source>
</evidence>
<keyword evidence="2" id="KW-1185">Reference proteome</keyword>
<dbReference type="EMBL" id="FOBV01000007">
    <property type="protein sequence ID" value="SEM86125.1"/>
    <property type="molecule type" value="Genomic_DNA"/>
</dbReference>
<evidence type="ECO:0000313" key="2">
    <source>
        <dbReference type="Proteomes" id="UP000199450"/>
    </source>
</evidence>